<reference evidence="1" key="1">
    <citation type="submission" date="2022-05" db="EMBL/GenBank/DDBJ databases">
        <title>The Musa troglodytarum L. genome provides insights into the mechanism of non-climacteric behaviour and enrichment of carotenoids.</title>
        <authorList>
            <person name="Wang J."/>
        </authorList>
    </citation>
    <scope>NUCLEOTIDE SEQUENCE</scope>
    <source>
        <tissue evidence="1">Leaf</tissue>
    </source>
</reference>
<evidence type="ECO:0000313" key="1">
    <source>
        <dbReference type="EMBL" id="URD96628.1"/>
    </source>
</evidence>
<protein>
    <submittedName>
        <fullName evidence="1">Uncharacterized protein</fullName>
    </submittedName>
</protein>
<proteinExistence type="predicted"/>
<accession>A0A9E7JX40</accession>
<gene>
    <name evidence="1" type="ORF">MUK42_35223</name>
</gene>
<organism evidence="1 2">
    <name type="scientific">Musa troglodytarum</name>
    <name type="common">fe'i banana</name>
    <dbReference type="NCBI Taxonomy" id="320322"/>
    <lineage>
        <taxon>Eukaryota</taxon>
        <taxon>Viridiplantae</taxon>
        <taxon>Streptophyta</taxon>
        <taxon>Embryophyta</taxon>
        <taxon>Tracheophyta</taxon>
        <taxon>Spermatophyta</taxon>
        <taxon>Magnoliopsida</taxon>
        <taxon>Liliopsida</taxon>
        <taxon>Zingiberales</taxon>
        <taxon>Musaceae</taxon>
        <taxon>Musa</taxon>
    </lineage>
</organism>
<dbReference type="Proteomes" id="UP001055439">
    <property type="component" value="Chromosome 4"/>
</dbReference>
<sequence length="65" mass="7115">MDAVVLSKLQLSSAEQWELLATLVKCAMVLGPNKIREMVSDQELCVSTIQLPLRVGSNCFCFGSI</sequence>
<dbReference type="AlphaFoldDB" id="A0A9E7JX40"/>
<name>A0A9E7JX40_9LILI</name>
<evidence type="ECO:0000313" key="2">
    <source>
        <dbReference type="Proteomes" id="UP001055439"/>
    </source>
</evidence>
<keyword evidence="2" id="KW-1185">Reference proteome</keyword>
<dbReference type="OrthoDB" id="2149267at2759"/>
<dbReference type="EMBL" id="CP097506">
    <property type="protein sequence ID" value="URD96628.1"/>
    <property type="molecule type" value="Genomic_DNA"/>
</dbReference>